<evidence type="ECO:0000313" key="3">
    <source>
        <dbReference type="RefSeq" id="XP_022257610.1"/>
    </source>
</evidence>
<dbReference type="Proteomes" id="UP000694941">
    <property type="component" value="Unplaced"/>
</dbReference>
<proteinExistence type="predicted"/>
<protein>
    <submittedName>
        <fullName evidence="3">Uncharacterized protein LOC111089429</fullName>
    </submittedName>
</protein>
<keyword evidence="1" id="KW-0472">Membrane</keyword>
<reference evidence="3" key="1">
    <citation type="submission" date="2025-08" db="UniProtKB">
        <authorList>
            <consortium name="RefSeq"/>
        </authorList>
    </citation>
    <scope>IDENTIFICATION</scope>
    <source>
        <tissue evidence="3">Muscle</tissue>
    </source>
</reference>
<keyword evidence="1" id="KW-1133">Transmembrane helix</keyword>
<accession>A0ABM1TP04</accession>
<keyword evidence="1" id="KW-0812">Transmembrane</keyword>
<dbReference type="GeneID" id="111089429"/>
<sequence length="287" mass="33838">LAIYQPTAWVTYNINHLTNYQPTAWTTAWVTYNINQLTIYQPTTWVTSNTTQLTIYQTTPWVTYNTTQLTIYQTTAWLPVAVERTYFSLADLLKNSDLEPLVPRYSLIEEHFWYTQDPELMTLAQRMRQLPDSYVANDDVHTDEVLERVEFGKKVLFTFYSEILNAMSERYARKKTCSFVISKNRYFPMVFSFALAKHLPKCFYDKVKFRTEAAFNNLLIDRWLEYHTRNYTKCLGSQSNEKSPLTLNDLQAVFTWWIAGISAAFFVMCIEFGWAKIKKLTVCCYKQ</sequence>
<feature type="non-terminal residue" evidence="3">
    <location>
        <position position="1"/>
    </location>
</feature>
<organism evidence="2 3">
    <name type="scientific">Limulus polyphemus</name>
    <name type="common">Atlantic horseshoe crab</name>
    <dbReference type="NCBI Taxonomy" id="6850"/>
    <lineage>
        <taxon>Eukaryota</taxon>
        <taxon>Metazoa</taxon>
        <taxon>Ecdysozoa</taxon>
        <taxon>Arthropoda</taxon>
        <taxon>Chelicerata</taxon>
        <taxon>Merostomata</taxon>
        <taxon>Xiphosura</taxon>
        <taxon>Limulidae</taxon>
        <taxon>Limulus</taxon>
    </lineage>
</organism>
<evidence type="ECO:0000256" key="1">
    <source>
        <dbReference type="SAM" id="Phobius"/>
    </source>
</evidence>
<dbReference type="RefSeq" id="XP_022257610.1">
    <property type="nucleotide sequence ID" value="XM_022401902.1"/>
</dbReference>
<evidence type="ECO:0000313" key="2">
    <source>
        <dbReference type="Proteomes" id="UP000694941"/>
    </source>
</evidence>
<keyword evidence="2" id="KW-1185">Reference proteome</keyword>
<name>A0ABM1TP04_LIMPO</name>
<gene>
    <name evidence="3" type="primary">LOC111089429</name>
</gene>
<feature type="transmembrane region" description="Helical" evidence="1">
    <location>
        <begin position="254"/>
        <end position="274"/>
    </location>
</feature>